<dbReference type="Gene3D" id="2.60.40.1120">
    <property type="entry name" value="Carboxypeptidase-like, regulatory domain"/>
    <property type="match status" value="1"/>
</dbReference>
<dbReference type="AlphaFoldDB" id="A0A7X8SQM5"/>
<keyword evidence="10" id="KW-0732">Signal</keyword>
<dbReference type="Pfam" id="PF13715">
    <property type="entry name" value="CarbopepD_reg_2"/>
    <property type="match status" value="1"/>
</dbReference>
<evidence type="ECO:0000256" key="1">
    <source>
        <dbReference type="ARBA" id="ARBA00004571"/>
    </source>
</evidence>
<dbReference type="GO" id="GO:0009279">
    <property type="term" value="C:cell outer membrane"/>
    <property type="evidence" value="ECO:0007669"/>
    <property type="project" value="UniProtKB-SubCell"/>
</dbReference>
<keyword evidence="5 9" id="KW-0798">TonB box</keyword>
<protein>
    <submittedName>
        <fullName evidence="13">TonB-dependent receptor</fullName>
    </submittedName>
</protein>
<dbReference type="PROSITE" id="PS52016">
    <property type="entry name" value="TONB_DEPENDENT_REC_3"/>
    <property type="match status" value="1"/>
</dbReference>
<evidence type="ECO:0000256" key="2">
    <source>
        <dbReference type="ARBA" id="ARBA00022448"/>
    </source>
</evidence>
<dbReference type="InterPro" id="IPR023996">
    <property type="entry name" value="TonB-dep_OMP_SusC/RagA"/>
</dbReference>
<dbReference type="RefSeq" id="WP_168885329.1">
    <property type="nucleotide sequence ID" value="NZ_JABAIL010000013.1"/>
</dbReference>
<evidence type="ECO:0000256" key="6">
    <source>
        <dbReference type="ARBA" id="ARBA00023136"/>
    </source>
</evidence>
<feature type="domain" description="TonB-dependent receptor-like beta-barrel" evidence="11">
    <location>
        <begin position="411"/>
        <end position="966"/>
    </location>
</feature>
<dbReference type="NCBIfam" id="TIGR04057">
    <property type="entry name" value="SusC_RagA_signa"/>
    <property type="match status" value="1"/>
</dbReference>
<keyword evidence="6 8" id="KW-0472">Membrane</keyword>
<dbReference type="SUPFAM" id="SSF56935">
    <property type="entry name" value="Porins"/>
    <property type="match status" value="1"/>
</dbReference>
<proteinExistence type="inferred from homology"/>
<dbReference type="SUPFAM" id="SSF49464">
    <property type="entry name" value="Carboxypeptidase regulatory domain-like"/>
    <property type="match status" value="1"/>
</dbReference>
<comment type="caution">
    <text evidence="13">The sequence shown here is derived from an EMBL/GenBank/DDBJ whole genome shotgun (WGS) entry which is preliminary data.</text>
</comment>
<keyword evidence="2 8" id="KW-0813">Transport</keyword>
<dbReference type="InterPro" id="IPR039426">
    <property type="entry name" value="TonB-dep_rcpt-like"/>
</dbReference>
<keyword evidence="3 8" id="KW-1134">Transmembrane beta strand</keyword>
<evidence type="ECO:0000313" key="13">
    <source>
        <dbReference type="EMBL" id="NLR94619.1"/>
    </source>
</evidence>
<comment type="similarity">
    <text evidence="8 9">Belongs to the TonB-dependent receptor family.</text>
</comment>
<feature type="signal peptide" evidence="10">
    <location>
        <begin position="1"/>
        <end position="30"/>
    </location>
</feature>
<dbReference type="InterPro" id="IPR037066">
    <property type="entry name" value="Plug_dom_sf"/>
</dbReference>
<dbReference type="InterPro" id="IPR012910">
    <property type="entry name" value="Plug_dom"/>
</dbReference>
<dbReference type="InterPro" id="IPR023997">
    <property type="entry name" value="TonB-dep_OMP_SusC/RagA_CS"/>
</dbReference>
<evidence type="ECO:0000256" key="5">
    <source>
        <dbReference type="ARBA" id="ARBA00023077"/>
    </source>
</evidence>
<evidence type="ECO:0000256" key="3">
    <source>
        <dbReference type="ARBA" id="ARBA00022452"/>
    </source>
</evidence>
<dbReference type="InterPro" id="IPR036942">
    <property type="entry name" value="Beta-barrel_TonB_sf"/>
</dbReference>
<gene>
    <name evidence="13" type="ORF">HGP29_25670</name>
</gene>
<dbReference type="Pfam" id="PF00593">
    <property type="entry name" value="TonB_dep_Rec_b-barrel"/>
    <property type="match status" value="1"/>
</dbReference>
<organism evidence="13 14">
    <name type="scientific">Flammeovirga agarivorans</name>
    <dbReference type="NCBI Taxonomy" id="2726742"/>
    <lineage>
        <taxon>Bacteria</taxon>
        <taxon>Pseudomonadati</taxon>
        <taxon>Bacteroidota</taxon>
        <taxon>Cytophagia</taxon>
        <taxon>Cytophagales</taxon>
        <taxon>Flammeovirgaceae</taxon>
        <taxon>Flammeovirga</taxon>
    </lineage>
</organism>
<dbReference type="NCBIfam" id="TIGR04056">
    <property type="entry name" value="OMP_RagA_SusC"/>
    <property type="match status" value="1"/>
</dbReference>
<keyword evidence="4 8" id="KW-0812">Transmembrane</keyword>
<reference evidence="13 14" key="1">
    <citation type="submission" date="2020-04" db="EMBL/GenBank/DDBJ databases">
        <title>Flammeovirga sp. SR4, a novel species isolated from seawater.</title>
        <authorList>
            <person name="Wang X."/>
        </authorList>
    </citation>
    <scope>NUCLEOTIDE SEQUENCE [LARGE SCALE GENOMIC DNA]</scope>
    <source>
        <strain evidence="13 14">SR4</strain>
    </source>
</reference>
<evidence type="ECO:0000256" key="4">
    <source>
        <dbReference type="ARBA" id="ARBA00022692"/>
    </source>
</evidence>
<evidence type="ECO:0000259" key="11">
    <source>
        <dbReference type="Pfam" id="PF00593"/>
    </source>
</evidence>
<dbReference type="Gene3D" id="2.40.170.20">
    <property type="entry name" value="TonB-dependent receptor, beta-barrel domain"/>
    <property type="match status" value="1"/>
</dbReference>
<evidence type="ECO:0000259" key="12">
    <source>
        <dbReference type="Pfam" id="PF07715"/>
    </source>
</evidence>
<evidence type="ECO:0000256" key="7">
    <source>
        <dbReference type="ARBA" id="ARBA00023237"/>
    </source>
</evidence>
<sequence>MKSFYSLKQAQTFRYLLVLSMIFLGLTVQAQDKTISGVVKDQSGIPLPGVNIKIKSTTTGTITNFDGEFTLAGVSSDNTILFSFMGYEAQEVVVGTNQNFDIVLEESTELLSEIVVVGYGTQKKENLTGAVGVVTPDKDIGNQAITNTETLLQGRIAGVQLTQSGGKPGAGAEITIRGNGTLNNSSPLVLIDGIPGSMQDILPSDIESVSVLKDAASASIYGTRAANGVILVTTKKGGKNEKIKLSYNGYAGVQKATVLPDFLDSWDYMTLKNEASVNAGRSPIYTDEEIAIAKAGTDPYKYGNTDWADETFKDGAFFQNHQVSLTQKVGKTQYLASLGYLDQNGIMYGTSAERLNYRINLKSELGKGFTFGTNFFGAVKTAEESGDTDDQGVMRLIANSSPLVPVFNPDGSWGSASGNPYEINTKNPVFYATEASRKTTKSNKNTINPYLEFNPVQGLTFRTNFSYSYTQAFNKTHKYTFQLTDSDGNDSDVGRQQNSLQDISNTYETVQWENTVNYEKKLNRHSINLLAGTTMNTYKHKWMKAKVTDLPSNDLTEIGSGSNPTVDGTFNESRLMSVFGRVQYSYDDRYLIEANLRTDGSSKFPSNNRYAIFPALSAGWIFSNEAFLESENFLSFGKIRANWGQLGNDKIGYYPYSQSYTPTDGYPFDGSQIYSGGLAVIDLANPDIKWETTTSYGIGADLGFWDDKLTVTADYFVKDTDDILLKLPIPGATGITSPAYQNAGRVKNTGWELAVNHYNTIGNTGIEYNIGFNVTHIDNEIISMQGETQYPNNRQVNMEGSPIGSFYGYNNTGIYRTEEDLESYPYIDGQTPQLGDLIYEDINGDGVIDDKDRTIIGNPNPEYTYGINLGIAYKGFDLKVFLQGVQNVDIYSSSTGNHSGAGNNLMNWTTDWMDRWTPENPNATKPRLGNVNNEEISSFWVEDASYLRLKNIEVGYTFSQNVCKKLKVQNFRIFANSTNPITWTQLEHWDPERYASQSRNEAYPQTTTLTFGTNITF</sequence>
<comment type="subcellular location">
    <subcellularLocation>
        <location evidence="1 8">Cell outer membrane</location>
        <topology evidence="1 8">Multi-pass membrane protein</topology>
    </subcellularLocation>
</comment>
<dbReference type="Proteomes" id="UP000585050">
    <property type="component" value="Unassembled WGS sequence"/>
</dbReference>
<dbReference type="InterPro" id="IPR008969">
    <property type="entry name" value="CarboxyPept-like_regulatory"/>
</dbReference>
<evidence type="ECO:0000256" key="10">
    <source>
        <dbReference type="SAM" id="SignalP"/>
    </source>
</evidence>
<feature type="domain" description="TonB-dependent receptor plug" evidence="12">
    <location>
        <begin position="124"/>
        <end position="229"/>
    </location>
</feature>
<name>A0A7X8SQM5_9BACT</name>
<evidence type="ECO:0000256" key="8">
    <source>
        <dbReference type="PROSITE-ProRule" id="PRU01360"/>
    </source>
</evidence>
<dbReference type="InterPro" id="IPR000531">
    <property type="entry name" value="Beta-barrel_TonB"/>
</dbReference>
<accession>A0A7X8SQM5</accession>
<feature type="chain" id="PRO_5030569137" evidence="10">
    <location>
        <begin position="31"/>
        <end position="1017"/>
    </location>
</feature>
<evidence type="ECO:0000256" key="9">
    <source>
        <dbReference type="RuleBase" id="RU003357"/>
    </source>
</evidence>
<keyword evidence="13" id="KW-0675">Receptor</keyword>
<dbReference type="Pfam" id="PF07715">
    <property type="entry name" value="Plug"/>
    <property type="match status" value="1"/>
</dbReference>
<keyword evidence="14" id="KW-1185">Reference proteome</keyword>
<keyword evidence="7 8" id="KW-0998">Cell outer membrane</keyword>
<dbReference type="EMBL" id="JABAIL010000013">
    <property type="protein sequence ID" value="NLR94619.1"/>
    <property type="molecule type" value="Genomic_DNA"/>
</dbReference>
<dbReference type="Gene3D" id="2.170.130.10">
    <property type="entry name" value="TonB-dependent receptor, plug domain"/>
    <property type="match status" value="1"/>
</dbReference>
<evidence type="ECO:0000313" key="14">
    <source>
        <dbReference type="Proteomes" id="UP000585050"/>
    </source>
</evidence>